<dbReference type="PANTHER" id="PTHR13593">
    <property type="match status" value="1"/>
</dbReference>
<reference evidence="1 2" key="1">
    <citation type="submission" date="2015-06" db="EMBL/GenBank/DDBJ databases">
        <title>Survival trade-offs in plant roots during colonization by closely related pathogenic and mutualistic fungi.</title>
        <authorList>
            <person name="Hacquard S."/>
            <person name="Kracher B."/>
            <person name="Hiruma K."/>
            <person name="Weinman A."/>
            <person name="Muench P."/>
            <person name="Garrido Oter R."/>
            <person name="Ver Loren van Themaat E."/>
            <person name="Dallerey J.-F."/>
            <person name="Damm U."/>
            <person name="Henrissat B."/>
            <person name="Lespinet O."/>
            <person name="Thon M."/>
            <person name="Kemen E."/>
            <person name="McHardy A.C."/>
            <person name="Schulze-Lefert P."/>
            <person name="O'Connell R.J."/>
        </authorList>
    </citation>
    <scope>NUCLEOTIDE SEQUENCE [LARGE SCALE GENOMIC DNA]</scope>
    <source>
        <strain evidence="1 2">MAFF 238704</strain>
    </source>
</reference>
<dbReference type="PANTHER" id="PTHR13593:SF113">
    <property type="entry name" value="SI:DKEY-266F7.9"/>
    <property type="match status" value="1"/>
</dbReference>
<name>A0A166QX44_COLIC</name>
<evidence type="ECO:0000313" key="1">
    <source>
        <dbReference type="EMBL" id="KZL68462.1"/>
    </source>
</evidence>
<sequence length="449" mass="50838">LLILYSIPTMAVGLASKNPVQARLRALQDKYPQYHIVLWYSDAGSCFNFLPGTRWIRQQSEAISTGNFLTNFRNGTHHYECYIIVEGAFEYDHKKMTQNNYSTYVAATADFDFEKKQCVMQPKPEFSASCWMSHLDDDLSLKDLTLPGTRCSSASASWVNDAGDLDIEPEIDDKKLKFKILEMYKYHKSSILSQLNSGVRLLDLRCDASRTLRQGPLTLDKQLDNALDQVKTFLEANKSETVMVILSFSSATAEYDAAKPWPEGYSVKIDDVPGHFNKEIKRDMQNDKVLYTGTEWPRLGDVRGQAVIFRGWGLDSDEDGWALDCRLPVWESANGSPSFTKAAELATQRWSEIVEDFSSQNSLKSIILAASLNHDPKSDTTWIPPLQTAPILQKKAEEHIKQCAKQLKRLWIYGDDMEEKTNMAIAKLNFWGSDDEGVSRPLPVKSKTT</sequence>
<dbReference type="PROSITE" id="PS50007">
    <property type="entry name" value="PIPLC_X_DOMAIN"/>
    <property type="match status" value="1"/>
</dbReference>
<dbReference type="SUPFAM" id="SSF51695">
    <property type="entry name" value="PLC-like phosphodiesterases"/>
    <property type="match status" value="1"/>
</dbReference>
<keyword evidence="2" id="KW-1185">Reference proteome</keyword>
<comment type="caution">
    <text evidence="1">The sequence shown here is derived from an EMBL/GenBank/DDBJ whole genome shotgun (WGS) entry which is preliminary data.</text>
</comment>
<dbReference type="Gene3D" id="3.20.20.190">
    <property type="entry name" value="Phosphatidylinositol (PI) phosphodiesterase"/>
    <property type="match status" value="1"/>
</dbReference>
<dbReference type="GO" id="GO:0016829">
    <property type="term" value="F:lyase activity"/>
    <property type="evidence" value="ECO:0007669"/>
    <property type="project" value="UniProtKB-KW"/>
</dbReference>
<dbReference type="EMBL" id="LFIW01002504">
    <property type="protein sequence ID" value="KZL68462.1"/>
    <property type="molecule type" value="Genomic_DNA"/>
</dbReference>
<evidence type="ECO:0000313" key="2">
    <source>
        <dbReference type="Proteomes" id="UP000076584"/>
    </source>
</evidence>
<dbReference type="InterPro" id="IPR051057">
    <property type="entry name" value="PI-PLC_domain"/>
</dbReference>
<dbReference type="GO" id="GO:0008081">
    <property type="term" value="F:phosphoric diester hydrolase activity"/>
    <property type="evidence" value="ECO:0007669"/>
    <property type="project" value="InterPro"/>
</dbReference>
<accession>A0A166QX44</accession>
<dbReference type="Proteomes" id="UP000076584">
    <property type="component" value="Unassembled WGS sequence"/>
</dbReference>
<dbReference type="GO" id="GO:0006629">
    <property type="term" value="P:lipid metabolic process"/>
    <property type="evidence" value="ECO:0007669"/>
    <property type="project" value="InterPro"/>
</dbReference>
<protein>
    <submittedName>
        <fullName evidence="1">Phosphatidylinositol diacylglycerol-lyase</fullName>
    </submittedName>
</protein>
<gene>
    <name evidence="1" type="ORF">CI238_00124</name>
</gene>
<feature type="non-terminal residue" evidence="1">
    <location>
        <position position="1"/>
    </location>
</feature>
<dbReference type="InterPro" id="IPR017946">
    <property type="entry name" value="PLC-like_Pdiesterase_TIM-brl"/>
</dbReference>
<dbReference type="AlphaFoldDB" id="A0A166QX44"/>
<proteinExistence type="predicted"/>
<keyword evidence="1" id="KW-0456">Lyase</keyword>
<organism evidence="1 2">
    <name type="scientific">Colletotrichum incanum</name>
    <name type="common">Soybean anthracnose fungus</name>
    <dbReference type="NCBI Taxonomy" id="1573173"/>
    <lineage>
        <taxon>Eukaryota</taxon>
        <taxon>Fungi</taxon>
        <taxon>Dikarya</taxon>
        <taxon>Ascomycota</taxon>
        <taxon>Pezizomycotina</taxon>
        <taxon>Sordariomycetes</taxon>
        <taxon>Hypocreomycetidae</taxon>
        <taxon>Glomerellales</taxon>
        <taxon>Glomerellaceae</taxon>
        <taxon>Colletotrichum</taxon>
        <taxon>Colletotrichum spaethianum species complex</taxon>
    </lineage>
</organism>